<evidence type="ECO:0000313" key="3">
    <source>
        <dbReference type="EMBL" id="OEL23052.1"/>
    </source>
</evidence>
<dbReference type="Proteomes" id="UP000095767">
    <property type="component" value="Unassembled WGS sequence"/>
</dbReference>
<protein>
    <recommendedName>
        <fullName evidence="2">No apical meristem-associated C-terminal domain-containing protein</fullName>
    </recommendedName>
</protein>
<feature type="region of interest" description="Disordered" evidence="1">
    <location>
        <begin position="1"/>
        <end position="70"/>
    </location>
</feature>
<feature type="domain" description="No apical meristem-associated C-terminal" evidence="2">
    <location>
        <begin position="1"/>
        <end position="132"/>
    </location>
</feature>
<accession>A0A1E5VD27</accession>
<comment type="caution">
    <text evidence="3">The sequence shown here is derived from an EMBL/GenBank/DDBJ whole genome shotgun (WGS) entry which is preliminary data.</text>
</comment>
<name>A0A1E5VD27_9POAL</name>
<evidence type="ECO:0000259" key="2">
    <source>
        <dbReference type="Pfam" id="PF14303"/>
    </source>
</evidence>
<dbReference type="InterPro" id="IPR029466">
    <property type="entry name" value="NAM-associated_C"/>
</dbReference>
<keyword evidence="4" id="KW-1185">Reference proteome</keyword>
<dbReference type="EMBL" id="LWDX02043677">
    <property type="protein sequence ID" value="OEL23052.1"/>
    <property type="molecule type" value="Genomic_DNA"/>
</dbReference>
<evidence type="ECO:0000256" key="1">
    <source>
        <dbReference type="SAM" id="MobiDB-lite"/>
    </source>
</evidence>
<feature type="compositionally biased region" description="Basic and acidic residues" evidence="1">
    <location>
        <begin position="50"/>
        <end position="60"/>
    </location>
</feature>
<evidence type="ECO:0000313" key="4">
    <source>
        <dbReference type="Proteomes" id="UP000095767"/>
    </source>
</evidence>
<organism evidence="3 4">
    <name type="scientific">Dichanthelium oligosanthes</name>
    <dbReference type="NCBI Taxonomy" id="888268"/>
    <lineage>
        <taxon>Eukaryota</taxon>
        <taxon>Viridiplantae</taxon>
        <taxon>Streptophyta</taxon>
        <taxon>Embryophyta</taxon>
        <taxon>Tracheophyta</taxon>
        <taxon>Spermatophyta</taxon>
        <taxon>Magnoliopsida</taxon>
        <taxon>Liliopsida</taxon>
        <taxon>Poales</taxon>
        <taxon>Poaceae</taxon>
        <taxon>PACMAD clade</taxon>
        <taxon>Panicoideae</taxon>
        <taxon>Panicodae</taxon>
        <taxon>Paniceae</taxon>
        <taxon>Dichantheliinae</taxon>
        <taxon>Dichanthelium</taxon>
    </lineage>
</organism>
<proteinExistence type="predicted"/>
<reference evidence="3 4" key="1">
    <citation type="submission" date="2016-09" db="EMBL/GenBank/DDBJ databases">
        <title>The draft genome of Dichanthelium oligosanthes: A C3 panicoid grass species.</title>
        <authorList>
            <person name="Studer A.J."/>
            <person name="Schnable J.C."/>
            <person name="Brutnell T.P."/>
        </authorList>
    </citation>
    <scope>NUCLEOTIDE SEQUENCE [LARGE SCALE GENOMIC DNA]</scope>
    <source>
        <strain evidence="4">cv. Kellogg 1175</strain>
        <tissue evidence="3">Leaf</tissue>
    </source>
</reference>
<gene>
    <name evidence="3" type="ORF">BAE44_0015929</name>
</gene>
<dbReference type="AlphaFoldDB" id="A0A1E5VD27"/>
<sequence length="151" mass="17399">MHCWNILKHQEKWKPGKQSKPNEQGLGGIDGSGQKEAADSAPALDSVRPMGRDSAKKQRTSEQGTSSDSAACVDVLQKMTVNRELIIKAEEDWRKDFKEKINIKKKEREDRIMLADMTKLDELQRQYVWREQLRILRSYRNENDDGPSGLQ</sequence>
<dbReference type="Pfam" id="PF14303">
    <property type="entry name" value="NAM-associated"/>
    <property type="match status" value="1"/>
</dbReference>